<dbReference type="PaxDb" id="1123384-AJ81_09445"/>
<dbReference type="Gene3D" id="1.10.10.10">
    <property type="entry name" value="Winged helix-like DNA-binding domain superfamily/Winged helix DNA-binding domain"/>
    <property type="match status" value="1"/>
</dbReference>
<gene>
    <name evidence="3" type="ORF">AJ81_09445</name>
</gene>
<dbReference type="Pfam" id="PF01637">
    <property type="entry name" value="ATPase_2"/>
    <property type="match status" value="1"/>
</dbReference>
<dbReference type="KEGG" id="phy:AJ81_09445"/>
<reference evidence="3 4" key="1">
    <citation type="submission" date="2014-01" db="EMBL/GenBank/DDBJ databases">
        <title>Genome sequencing of Thermotog hypogea.</title>
        <authorList>
            <person name="Zhang X."/>
            <person name="Alvare G."/>
            <person name="Fristensky B."/>
            <person name="Chen L."/>
            <person name="Suen T."/>
            <person name="Chen Q."/>
            <person name="Ma K."/>
        </authorList>
    </citation>
    <scope>NUCLEOTIDE SEQUENCE [LARGE SCALE GENOMIC DNA]</scope>
    <source>
        <strain evidence="3 4">DSM 11164</strain>
    </source>
</reference>
<dbReference type="PANTHER" id="PTHR34301:SF8">
    <property type="entry name" value="ATPASE DOMAIN-CONTAINING PROTEIN"/>
    <property type="match status" value="1"/>
</dbReference>
<dbReference type="Gene3D" id="1.10.8.60">
    <property type="match status" value="1"/>
</dbReference>
<dbReference type="PANTHER" id="PTHR34301">
    <property type="entry name" value="DNA-BINDING PROTEIN-RELATED"/>
    <property type="match status" value="1"/>
</dbReference>
<dbReference type="SUPFAM" id="SSF46785">
    <property type="entry name" value="Winged helix' DNA-binding domain"/>
    <property type="match status" value="1"/>
</dbReference>
<dbReference type="OrthoDB" id="36748at2"/>
<dbReference type="InterPro" id="IPR036390">
    <property type="entry name" value="WH_DNA-bd_sf"/>
</dbReference>
<dbReference type="GO" id="GO:0005524">
    <property type="term" value="F:ATP binding"/>
    <property type="evidence" value="ECO:0007669"/>
    <property type="project" value="InterPro"/>
</dbReference>
<organism evidence="3 4">
    <name type="scientific">Pseudothermotoga hypogea DSM 11164 = NBRC 106472</name>
    <dbReference type="NCBI Taxonomy" id="1123384"/>
    <lineage>
        <taxon>Bacteria</taxon>
        <taxon>Thermotogati</taxon>
        <taxon>Thermotogota</taxon>
        <taxon>Thermotogae</taxon>
        <taxon>Thermotogales</taxon>
        <taxon>Thermotogaceae</taxon>
        <taxon>Pseudothermotoga</taxon>
    </lineage>
</organism>
<evidence type="ECO:0000259" key="2">
    <source>
        <dbReference type="Pfam" id="PF21100"/>
    </source>
</evidence>
<dbReference type="InterPro" id="IPR036388">
    <property type="entry name" value="WH-like_DNA-bd_sf"/>
</dbReference>
<protein>
    <submittedName>
        <fullName evidence="3">ATPase AAA</fullName>
    </submittedName>
</protein>
<proteinExistence type="predicted"/>
<dbReference type="PATRIC" id="fig|1123384.7.peg.1900"/>
<sequence length="363" mass="42196">MLFSSTPKATREELFDREEELSELEKLLNIYPIVVVTGLRRVGKSSLIRVYLNEHENYFMSIDVRKLYEMSFGNISSLHLTRLVGEELNKISKIEKLSSFLRKIRGISIHGSSVEIDAKQFELSDMFEKLEAFAAKNNKNFIVFFDEAQYLKFYGARGGEEIRMLLAYSYDNLPHVRFIFTGSEVGMLHDFLKFEDPDSPLYGRAMGFLTVKPFSFELSLEFLRKGFEELEEKIDFDLSEVVKQLDGIVGYLVLFGLKYMTMKNKDKALQEVFSTMSVLFEKELSEITKRSPRYMTVLKSIAIGINTWTGLKNVLHARGDFVSDSRLFSVLETLQKLSLVEKFQDRYRITDQVLERILRENRV</sequence>
<dbReference type="Gene3D" id="3.40.50.300">
    <property type="entry name" value="P-loop containing nucleotide triphosphate hydrolases"/>
    <property type="match status" value="1"/>
</dbReference>
<evidence type="ECO:0000313" key="3">
    <source>
        <dbReference type="EMBL" id="AJC74360.1"/>
    </source>
</evidence>
<dbReference type="STRING" id="1123384.AJ81_09445"/>
<evidence type="ECO:0000313" key="4">
    <source>
        <dbReference type="Proteomes" id="UP000077469"/>
    </source>
</evidence>
<feature type="domain" description="MCM C-terminal" evidence="2">
    <location>
        <begin position="289"/>
        <end position="349"/>
    </location>
</feature>
<keyword evidence="4" id="KW-1185">Reference proteome</keyword>
<dbReference type="Pfam" id="PF21100">
    <property type="entry name" value="WHD_MCM"/>
    <property type="match status" value="1"/>
</dbReference>
<dbReference type="InterPro" id="IPR027417">
    <property type="entry name" value="P-loop_NTPase"/>
</dbReference>
<accession>A0A0X1KSR2</accession>
<dbReference type="RefSeq" id="WP_031502420.1">
    <property type="nucleotide sequence ID" value="NC_022795.1"/>
</dbReference>
<dbReference type="SUPFAM" id="SSF52540">
    <property type="entry name" value="P-loop containing nucleoside triphosphate hydrolases"/>
    <property type="match status" value="1"/>
</dbReference>
<dbReference type="Proteomes" id="UP000077469">
    <property type="component" value="Chromosome"/>
</dbReference>
<dbReference type="EMBL" id="CP007141">
    <property type="protein sequence ID" value="AJC74360.1"/>
    <property type="molecule type" value="Genomic_DNA"/>
</dbReference>
<evidence type="ECO:0000259" key="1">
    <source>
        <dbReference type="Pfam" id="PF01637"/>
    </source>
</evidence>
<dbReference type="AlphaFoldDB" id="A0A0X1KSR2"/>
<name>A0A0X1KSR2_9THEM</name>
<feature type="domain" description="ATPase" evidence="1">
    <location>
        <begin position="14"/>
        <end position="254"/>
    </location>
</feature>
<dbReference type="InterPro" id="IPR048907">
    <property type="entry name" value="WHD_MCM_arc"/>
</dbReference>
<dbReference type="InterPro" id="IPR011579">
    <property type="entry name" value="ATPase_dom"/>
</dbReference>